<keyword evidence="6 7" id="KW-0067">ATP-binding</keyword>
<feature type="domain" description="POLO box" evidence="12">
    <location>
        <begin position="777"/>
        <end position="867"/>
    </location>
</feature>
<evidence type="ECO:0000256" key="10">
    <source>
        <dbReference type="SAM" id="MobiDB-lite"/>
    </source>
</evidence>
<dbReference type="InterPro" id="IPR011009">
    <property type="entry name" value="Kinase-like_dom_sf"/>
</dbReference>
<feature type="region of interest" description="Disordered" evidence="10">
    <location>
        <begin position="555"/>
        <end position="586"/>
    </location>
</feature>
<organism evidence="13 14">
    <name type="scientific">Pseudomicrostroma glucosiphilum</name>
    <dbReference type="NCBI Taxonomy" id="1684307"/>
    <lineage>
        <taxon>Eukaryota</taxon>
        <taxon>Fungi</taxon>
        <taxon>Dikarya</taxon>
        <taxon>Basidiomycota</taxon>
        <taxon>Ustilaginomycotina</taxon>
        <taxon>Exobasidiomycetes</taxon>
        <taxon>Microstromatales</taxon>
        <taxon>Microstromatales incertae sedis</taxon>
        <taxon>Pseudomicrostroma</taxon>
    </lineage>
</organism>
<feature type="compositionally biased region" description="Low complexity" evidence="10">
    <location>
        <begin position="522"/>
        <end position="534"/>
    </location>
</feature>
<dbReference type="SMART" id="SM00220">
    <property type="entry name" value="S_TKc"/>
    <property type="match status" value="1"/>
</dbReference>
<dbReference type="GO" id="GO:0005737">
    <property type="term" value="C:cytoplasm"/>
    <property type="evidence" value="ECO:0007669"/>
    <property type="project" value="TreeGrafter"/>
</dbReference>
<reference evidence="13 14" key="1">
    <citation type="journal article" date="2018" name="Mol. Biol. Evol.">
        <title>Broad Genomic Sampling Reveals a Smut Pathogenic Ancestry of the Fungal Clade Ustilaginomycotina.</title>
        <authorList>
            <person name="Kijpornyongpan T."/>
            <person name="Mondo S.J."/>
            <person name="Barry K."/>
            <person name="Sandor L."/>
            <person name="Lee J."/>
            <person name="Lipzen A."/>
            <person name="Pangilinan J."/>
            <person name="LaButti K."/>
            <person name="Hainaut M."/>
            <person name="Henrissat B."/>
            <person name="Grigoriev I.V."/>
            <person name="Spatafora J.W."/>
            <person name="Aime M.C."/>
        </authorList>
    </citation>
    <scope>NUCLEOTIDE SEQUENCE [LARGE SCALE GENOMIC DNA]</scope>
    <source>
        <strain evidence="13 14">MCA 4718</strain>
    </source>
</reference>
<feature type="region of interest" description="Disordered" evidence="10">
    <location>
        <begin position="934"/>
        <end position="967"/>
    </location>
</feature>
<dbReference type="FunFam" id="1.10.510.10:FF:000571">
    <property type="entry name" value="Maternal embryonic leucine zipper kinase"/>
    <property type="match status" value="1"/>
</dbReference>
<dbReference type="InterPro" id="IPR000719">
    <property type="entry name" value="Prot_kinase_dom"/>
</dbReference>
<feature type="compositionally biased region" description="Basic and acidic residues" evidence="10">
    <location>
        <begin position="50"/>
        <end position="62"/>
    </location>
</feature>
<dbReference type="GO" id="GO:0005524">
    <property type="term" value="F:ATP binding"/>
    <property type="evidence" value="ECO:0007669"/>
    <property type="project" value="UniProtKB-UniRule"/>
</dbReference>
<sequence length="967" mass="104673">MAATYEAAPALSGPSSMDARRRTYAQRSPARRKETTTLAPTSTTTANRPVTEKPKEKKKVQEKPINLPDPPEIIVDEQGTRWARGKLLGSGGFARVYDAQNARGEMRAFKVIAKKHLQSKKARSKILAEIMIHSSLKHPNVVRMEDTFEDDEHVYFRLELCKAGSMNDMVKRRGRYLDAEARYFMVQILAGCQGMHTSNIIHRDLKLGNIFLDEDMNVKIGDFGLAALLKDQGERKKTVCGTPNYIAPEVLYDDGEGHSFEVDVWSVGVILYTMLVGKPPFQTSNIQEIYTKIKKNDYHIPAEAELLVEAEDLITKILAPKPSDRPSLIEIMNHPWFTCGAIPIYIPMQATVSEPRLTLPLTVGDNARNFALVKQRSAWNPNADDLLDEEEQEIDAREELRHQEALEAEREKMDREFQQAIQPASPISTLLKASRQPLVKAPMASASAKSSGAALARQFQTLGISRAQSGQKIATATGAVTKSGSNGSVNSGKVTPLAAFDKENAHPSPPARGMAPPSTRRAGNALGSSGLNGLTAEGGEAEERRMLGQKARLVAGNSGTSGSNVAAARSPTAPSSDEEGLPSSNFVRAPPAKASTIESMTHYLSEAIQAAAVGMDYQPLTVSGEKLYFDEPQAESPKVFVISWLDHSEKYGLGYALSDGSVGVYFRDSTSLSINCSRTHCDYIASAKRGALSRSNPAVKSTGTAAATGELSCYNFNFAGYPKSMDLKDESQVPYATELQPKVKILRFFEQEIMDRLYGANSPLTFRDMAIESGMAFVHKWYRCQQAIVFRLSTGTVQFNFYDHAKVFLSADGLIVSMIPPTETTGGQQVMCSYYLTEIIAISHPERSLQESQALAEASAAGLTLAEVGMRITTPLERRTVRNMLKRLKYCRDVLATTVSSAAVSASASSSVASAAGARSASTASAKVGTAATLAPAGSTTLPRSTSTSSAASSTASSGASRTVVNK</sequence>
<evidence type="ECO:0000313" key="13">
    <source>
        <dbReference type="EMBL" id="PWN23349.1"/>
    </source>
</evidence>
<dbReference type="Pfam" id="PF00069">
    <property type="entry name" value="Pkinase"/>
    <property type="match status" value="1"/>
</dbReference>
<keyword evidence="9" id="KW-0175">Coiled coil</keyword>
<dbReference type="GO" id="GO:0007052">
    <property type="term" value="P:mitotic spindle organization"/>
    <property type="evidence" value="ECO:0007669"/>
    <property type="project" value="TreeGrafter"/>
</dbReference>
<dbReference type="Proteomes" id="UP000245942">
    <property type="component" value="Unassembled WGS sequence"/>
</dbReference>
<feature type="region of interest" description="Disordered" evidence="10">
    <location>
        <begin position="1"/>
        <end position="73"/>
    </location>
</feature>
<evidence type="ECO:0000256" key="2">
    <source>
        <dbReference type="ARBA" id="ARBA00022679"/>
    </source>
</evidence>
<dbReference type="GO" id="GO:0005634">
    <property type="term" value="C:nucleus"/>
    <property type="evidence" value="ECO:0007669"/>
    <property type="project" value="TreeGrafter"/>
</dbReference>
<dbReference type="Gene3D" id="1.10.510.10">
    <property type="entry name" value="Transferase(Phosphotransferase) domain 1"/>
    <property type="match status" value="1"/>
</dbReference>
<dbReference type="CDD" id="cd14099">
    <property type="entry name" value="STKc_PLK"/>
    <property type="match status" value="1"/>
</dbReference>
<dbReference type="CDD" id="cd13118">
    <property type="entry name" value="POLO_box_1"/>
    <property type="match status" value="1"/>
</dbReference>
<proteinExistence type="inferred from homology"/>
<feature type="binding site" evidence="7">
    <location>
        <position position="115"/>
    </location>
    <ligand>
        <name>ATP</name>
        <dbReference type="ChEBI" id="CHEBI:30616"/>
    </ligand>
</feature>
<dbReference type="PROSITE" id="PS50011">
    <property type="entry name" value="PROTEIN_KINASE_DOM"/>
    <property type="match status" value="1"/>
</dbReference>
<evidence type="ECO:0000256" key="7">
    <source>
        <dbReference type="PROSITE-ProRule" id="PRU10141"/>
    </source>
</evidence>
<evidence type="ECO:0000256" key="1">
    <source>
        <dbReference type="ARBA" id="ARBA00022527"/>
    </source>
</evidence>
<dbReference type="InterPro" id="IPR036947">
    <property type="entry name" value="POLO_box_dom_sf"/>
</dbReference>
<dbReference type="PROSITE" id="PS00108">
    <property type="entry name" value="PROTEIN_KINASE_ST"/>
    <property type="match status" value="1"/>
</dbReference>
<evidence type="ECO:0000256" key="3">
    <source>
        <dbReference type="ARBA" id="ARBA00022737"/>
    </source>
</evidence>
<evidence type="ECO:0000256" key="6">
    <source>
        <dbReference type="ARBA" id="ARBA00022840"/>
    </source>
</evidence>
<feature type="region of interest" description="Disordered" evidence="10">
    <location>
        <begin position="501"/>
        <end position="535"/>
    </location>
</feature>
<evidence type="ECO:0000313" key="14">
    <source>
        <dbReference type="Proteomes" id="UP000245942"/>
    </source>
</evidence>
<protein>
    <recommendedName>
        <fullName evidence="8">Serine/threonine-protein kinase</fullName>
        <ecNumber evidence="8">2.7.11.21</ecNumber>
    </recommendedName>
</protein>
<evidence type="ECO:0000256" key="4">
    <source>
        <dbReference type="ARBA" id="ARBA00022741"/>
    </source>
</evidence>
<gene>
    <name evidence="13" type="ORF">BCV69DRAFT_116670</name>
</gene>
<dbReference type="Pfam" id="PF00659">
    <property type="entry name" value="POLO_box"/>
    <property type="match status" value="2"/>
</dbReference>
<evidence type="ECO:0000259" key="12">
    <source>
        <dbReference type="PROSITE" id="PS50078"/>
    </source>
</evidence>
<feature type="domain" description="POLO box" evidence="12">
    <location>
        <begin position="640"/>
        <end position="755"/>
    </location>
</feature>
<dbReference type="CDD" id="cd13117">
    <property type="entry name" value="POLO_box_2"/>
    <property type="match status" value="1"/>
</dbReference>
<keyword evidence="4 7" id="KW-0547">Nucleotide-binding</keyword>
<evidence type="ECO:0000256" key="5">
    <source>
        <dbReference type="ARBA" id="ARBA00022777"/>
    </source>
</evidence>
<dbReference type="GO" id="GO:0005816">
    <property type="term" value="C:spindle pole body"/>
    <property type="evidence" value="ECO:0007669"/>
    <property type="project" value="TreeGrafter"/>
</dbReference>
<dbReference type="GO" id="GO:0000922">
    <property type="term" value="C:spindle pole"/>
    <property type="evidence" value="ECO:0007669"/>
    <property type="project" value="TreeGrafter"/>
</dbReference>
<dbReference type="GO" id="GO:0000776">
    <property type="term" value="C:kinetochore"/>
    <property type="evidence" value="ECO:0007669"/>
    <property type="project" value="TreeGrafter"/>
</dbReference>
<evidence type="ECO:0000256" key="9">
    <source>
        <dbReference type="SAM" id="Coils"/>
    </source>
</evidence>
<dbReference type="PROSITE" id="PS00107">
    <property type="entry name" value="PROTEIN_KINASE_ATP"/>
    <property type="match status" value="1"/>
</dbReference>
<dbReference type="EMBL" id="KZ819322">
    <property type="protein sequence ID" value="PWN23349.1"/>
    <property type="molecule type" value="Genomic_DNA"/>
</dbReference>
<comment type="catalytic activity">
    <reaction evidence="8">
        <text>L-threonyl-[protein] + ATP = O-phospho-L-threonyl-[protein] + ADP + H(+)</text>
        <dbReference type="Rhea" id="RHEA:46608"/>
        <dbReference type="Rhea" id="RHEA-COMP:11060"/>
        <dbReference type="Rhea" id="RHEA-COMP:11605"/>
        <dbReference type="ChEBI" id="CHEBI:15378"/>
        <dbReference type="ChEBI" id="CHEBI:30013"/>
        <dbReference type="ChEBI" id="CHEBI:30616"/>
        <dbReference type="ChEBI" id="CHEBI:61977"/>
        <dbReference type="ChEBI" id="CHEBI:456216"/>
        <dbReference type="EC" id="2.7.11.21"/>
    </reaction>
</comment>
<dbReference type="PANTHER" id="PTHR24345:SF0">
    <property type="entry name" value="CELL CYCLE SERINE_THREONINE-PROTEIN KINASE CDC5_MSD2"/>
    <property type="match status" value="1"/>
</dbReference>
<dbReference type="PANTHER" id="PTHR24345">
    <property type="entry name" value="SERINE/THREONINE-PROTEIN KINASE PLK"/>
    <property type="match status" value="1"/>
</dbReference>
<dbReference type="SUPFAM" id="SSF82615">
    <property type="entry name" value="Polo-box domain"/>
    <property type="match status" value="2"/>
</dbReference>
<dbReference type="InterPro" id="IPR033701">
    <property type="entry name" value="POLO_box_1"/>
</dbReference>
<keyword evidence="14" id="KW-1185">Reference proteome</keyword>
<dbReference type="InterPro" id="IPR008271">
    <property type="entry name" value="Ser/Thr_kinase_AS"/>
</dbReference>
<dbReference type="InterPro" id="IPR017441">
    <property type="entry name" value="Protein_kinase_ATP_BS"/>
</dbReference>
<dbReference type="RefSeq" id="XP_025350509.1">
    <property type="nucleotide sequence ID" value="XM_025489126.1"/>
</dbReference>
<keyword evidence="3" id="KW-0677">Repeat</keyword>
<name>A0A316UDR4_9BASI</name>
<keyword evidence="2 8" id="KW-0808">Transferase</keyword>
<dbReference type="STRING" id="1684307.A0A316UDR4"/>
<evidence type="ECO:0000256" key="8">
    <source>
        <dbReference type="RuleBase" id="RU361162"/>
    </source>
</evidence>
<evidence type="ECO:0000259" key="11">
    <source>
        <dbReference type="PROSITE" id="PS50011"/>
    </source>
</evidence>
<dbReference type="Gene3D" id="3.30.1120.30">
    <property type="entry name" value="POLO box domain"/>
    <property type="match status" value="2"/>
</dbReference>
<keyword evidence="1 8" id="KW-0723">Serine/threonine-protein kinase</keyword>
<dbReference type="AlphaFoldDB" id="A0A316UDR4"/>
<dbReference type="SUPFAM" id="SSF56112">
    <property type="entry name" value="Protein kinase-like (PK-like)"/>
    <property type="match status" value="1"/>
</dbReference>
<feature type="compositionally biased region" description="Low complexity" evidence="10">
    <location>
        <begin position="938"/>
        <end position="967"/>
    </location>
</feature>
<dbReference type="InterPro" id="IPR000959">
    <property type="entry name" value="POLO_box_dom"/>
</dbReference>
<accession>A0A316UDR4</accession>
<dbReference type="OrthoDB" id="408964at2759"/>
<dbReference type="PROSITE" id="PS50078">
    <property type="entry name" value="POLO_BOX"/>
    <property type="match status" value="2"/>
</dbReference>
<feature type="domain" description="Protein kinase" evidence="11">
    <location>
        <begin position="82"/>
        <end position="337"/>
    </location>
</feature>
<keyword evidence="5 8" id="KW-0418">Kinase</keyword>
<dbReference type="GO" id="GO:0004674">
    <property type="term" value="F:protein serine/threonine kinase activity"/>
    <property type="evidence" value="ECO:0007669"/>
    <property type="project" value="UniProtKB-KW"/>
</dbReference>
<dbReference type="InterPro" id="IPR033695">
    <property type="entry name" value="POLO_box_2"/>
</dbReference>
<comment type="similarity">
    <text evidence="8">Belongs to the protein kinase superfamily. Ser/Thr protein kinase family. CDC5/Polo subfamily.</text>
</comment>
<feature type="compositionally biased region" description="Low complexity" evidence="10">
    <location>
        <begin position="36"/>
        <end position="45"/>
    </location>
</feature>
<dbReference type="FunFam" id="3.30.200.20:FF:000042">
    <property type="entry name" value="Aurora kinase A"/>
    <property type="match status" value="1"/>
</dbReference>
<dbReference type="GeneID" id="37010860"/>
<dbReference type="EC" id="2.7.11.21" evidence="8"/>
<feature type="coiled-coil region" evidence="9">
    <location>
        <begin position="383"/>
        <end position="416"/>
    </location>
</feature>